<accession>A0A8I5R073</accession>
<evidence type="ECO:0000256" key="2">
    <source>
        <dbReference type="ARBA" id="ARBA00006449"/>
    </source>
</evidence>
<comment type="subcellular location">
    <subcellularLocation>
        <location evidence="1">Secreted</location>
    </subcellularLocation>
</comment>
<sequence length="506" mass="55749">MRQSHQLPLVGLLLFSLIPSQLCEICEVSEENYIRLKPLLNTMNQSEYTRGTSFSANVLLSLQLVGIQNQNLKQKLIQQIEYTMKRRLSQVSSGELALIILALGACHNPDENLIYDYHLIDKLENKFQAEIENMEAHNGNPLTNYYQLSLDVLALCLFNGTYSTTKVVNYFTPENKNYYFGSQFSVDTGAMAVLALTCVKRSLINGQVKTDESNLKNISIYIKSLVEKILSEKKENGLIGNTFSTGEAMQALFVSSDYYHENDWNCQQTLNTVLTEISQGAFSTPTAAAQVLPALMGKTFLDVNKDSSCVSAAGNFSNSTHEPVTVTTPGSQSSISVNYSVRINETYSANVTVPNGSVFLDVMEKAQKMNDTIFGFTMEERSWGPYITSVQGLWASNNDRTYWELLSGGIPLSQAVPSAQEPLVNGIQVLMENSVTSSAYPNPSILIAMNLAGAYNLKAQKLLTYQLMSSDTSGETSEPLALSLNLTHHTPPPDPNSVSFPPHCGL</sequence>
<dbReference type="PANTHER" id="PTHR10559">
    <property type="entry name" value="TRANSCOBALAMIN-1/GASTRIC INTRINSIC FACTOR"/>
    <property type="match status" value="1"/>
</dbReference>
<keyword evidence="6 7" id="KW-0170">Cobalt</keyword>
<dbReference type="GO" id="GO:0005615">
    <property type="term" value="C:extracellular space"/>
    <property type="evidence" value="ECO:0007669"/>
    <property type="project" value="TreeGrafter"/>
</dbReference>
<evidence type="ECO:0000256" key="10">
    <source>
        <dbReference type="SAM" id="SignalP"/>
    </source>
</evidence>
<dbReference type="Gene3D" id="1.50.10.20">
    <property type="match status" value="2"/>
</dbReference>
<keyword evidence="3" id="KW-0813">Transport</keyword>
<evidence type="ECO:0000256" key="6">
    <source>
        <dbReference type="ARBA" id="ARBA00023285"/>
    </source>
</evidence>
<feature type="binding site" evidence="7">
    <location>
        <begin position="386"/>
        <end position="387"/>
    </location>
    <ligand>
        <name>cyanocob(III)alamin</name>
        <dbReference type="ChEBI" id="CHEBI:17439"/>
    </ligand>
</feature>
<dbReference type="GO" id="GO:0006824">
    <property type="term" value="P:cobalt ion transport"/>
    <property type="evidence" value="ECO:0007669"/>
    <property type="project" value="UniProtKB-KW"/>
</dbReference>
<dbReference type="PROSITE" id="PS00468">
    <property type="entry name" value="COBALAMIN_BINDING"/>
    <property type="match status" value="1"/>
</dbReference>
<name>A0A8I5R073_PAPAN</name>
<evidence type="ECO:0000313" key="12">
    <source>
        <dbReference type="Proteomes" id="UP000028761"/>
    </source>
</evidence>
<keyword evidence="8" id="KW-1015">Disulfide bond</keyword>
<proteinExistence type="inferred from homology"/>
<feature type="binding site" evidence="7">
    <location>
        <begin position="403"/>
        <end position="405"/>
    </location>
    <ligand>
        <name>cyanocob(III)alamin</name>
        <dbReference type="ChEBI" id="CHEBI:17439"/>
    </ligand>
</feature>
<dbReference type="AlphaFoldDB" id="A0A8I5R073"/>
<evidence type="ECO:0000256" key="4">
    <source>
        <dbReference type="ARBA" id="ARBA00022525"/>
    </source>
</evidence>
<keyword evidence="12" id="KW-1185">Reference proteome</keyword>
<feature type="binding site" evidence="7">
    <location>
        <begin position="143"/>
        <end position="147"/>
    </location>
    <ligand>
        <name>cyanocob(III)alamin</name>
        <dbReference type="ChEBI" id="CHEBI:17439"/>
    </ligand>
</feature>
<evidence type="ECO:0000313" key="11">
    <source>
        <dbReference type="Ensembl" id="ENSPANP00000051576.1"/>
    </source>
</evidence>
<protein>
    <submittedName>
        <fullName evidence="11">Transcobalamin 1</fullName>
    </submittedName>
</protein>
<dbReference type="Proteomes" id="UP000028761">
    <property type="component" value="Chromosome 12"/>
</dbReference>
<evidence type="ECO:0000256" key="5">
    <source>
        <dbReference type="ARBA" id="ARBA00022729"/>
    </source>
</evidence>
<gene>
    <name evidence="11" type="primary">TCN1</name>
</gene>
<feature type="compositionally biased region" description="Low complexity" evidence="9">
    <location>
        <begin position="496"/>
        <end position="506"/>
    </location>
</feature>
<evidence type="ECO:0000256" key="8">
    <source>
        <dbReference type="PIRSR" id="PIRSR602157-2"/>
    </source>
</evidence>
<dbReference type="GeneTree" id="ENSGT00530000063370"/>
<reference evidence="11" key="3">
    <citation type="submission" date="2025-09" db="UniProtKB">
        <authorList>
            <consortium name="Ensembl"/>
        </authorList>
    </citation>
    <scope>IDENTIFICATION</scope>
</reference>
<reference evidence="11 12" key="1">
    <citation type="submission" date="2012-03" db="EMBL/GenBank/DDBJ databases">
        <title>Whole Genome Assembly of Papio anubis.</title>
        <authorList>
            <person name="Liu Y.L."/>
            <person name="Abraham K.A."/>
            <person name="Akbar H.A."/>
            <person name="Ali S.A."/>
            <person name="Anosike U.A."/>
            <person name="Aqrawi P.A."/>
            <person name="Arias F.A."/>
            <person name="Attaway T.A."/>
            <person name="Awwad R.A."/>
            <person name="Babu C.B."/>
            <person name="Bandaranaike D.B."/>
            <person name="Battles P.B."/>
            <person name="Bell A.B."/>
            <person name="Beltran B.B."/>
            <person name="Berhane-Mersha D.B."/>
            <person name="Bess C.B."/>
            <person name="Bickham C.B."/>
            <person name="Bolden T.B."/>
            <person name="Carter K.C."/>
            <person name="Chau D.C."/>
            <person name="Chavez A.C."/>
            <person name="Clerc-Blankenburg K.C."/>
            <person name="Coyle M.C."/>
            <person name="Dao M.D."/>
            <person name="Davila M.L.D."/>
            <person name="Davy-Carroll L.D."/>
            <person name="Denson S.D."/>
            <person name="Dinh H.D."/>
            <person name="Fernandez S.F."/>
            <person name="Fernando P.F."/>
            <person name="Forbes L.F."/>
            <person name="Francis C.F."/>
            <person name="Francisco L.F."/>
            <person name="Fu Q.F."/>
            <person name="Garcia-Iii R.G."/>
            <person name="Garrett T.G."/>
            <person name="Gross S.G."/>
            <person name="Gubbala S.G."/>
            <person name="Hirani K.H."/>
            <person name="Hogues M.H."/>
            <person name="Hollins B.H."/>
            <person name="Jackson L.J."/>
            <person name="Javaid M.J."/>
            <person name="Jhangiani S.J."/>
            <person name="Johnson A.J."/>
            <person name="Johnson B.J."/>
            <person name="Jones J.J."/>
            <person name="Joshi V.J."/>
            <person name="Kalu J.K."/>
            <person name="Khan N.K."/>
            <person name="Korchina V.K."/>
            <person name="Kovar C.K."/>
            <person name="Lago L.L."/>
            <person name="Lara F.L."/>
            <person name="Le T.-K.L."/>
            <person name="Lee S.L."/>
            <person name="Legall-Iii F.L."/>
            <person name="Lemon S.L."/>
            <person name="Liu J.L."/>
            <person name="Liu Y.-S.L."/>
            <person name="Liyanage D.L."/>
            <person name="Lopez J.L."/>
            <person name="Lorensuhewa L.L."/>
            <person name="Mata R.M."/>
            <person name="Mathew T.M."/>
            <person name="Mercado C.M."/>
            <person name="Mercado I.M."/>
            <person name="Morales K.M."/>
            <person name="Morgan M.M."/>
            <person name="Munidasa M.M."/>
            <person name="Ngo D.N."/>
            <person name="Nguyen L.N."/>
            <person name="Nguyen T.N."/>
            <person name="Nguyen N.N."/>
            <person name="Obregon M.O."/>
            <person name="Okwuonu G.O."/>
            <person name="Ongeri F.O."/>
            <person name="Onwere C.O."/>
            <person name="Osifeso I.O."/>
            <person name="Parra A.P."/>
            <person name="Patil S.P."/>
            <person name="Perez A.P."/>
            <person name="Perez Y.P."/>
            <person name="Pham C.P."/>
            <person name="Pu L.-L.P."/>
            <person name="Puazo M.P."/>
            <person name="Quiroz J.Q."/>
            <person name="Rouhana J.R."/>
            <person name="Ruiz M.R."/>
            <person name="Ruiz S.-J.R."/>
            <person name="Saada N.S."/>
            <person name="Santibanez J.S."/>
            <person name="Scheel M.S."/>
            <person name="Schneider B.S."/>
            <person name="Simmons D.S."/>
            <person name="Sisson I.S."/>
            <person name="Tang L.-Y.T."/>
            <person name="Thornton R.T."/>
            <person name="Tisius J.T."/>
            <person name="Toledanes G.T."/>
            <person name="Trejos Z.T."/>
            <person name="Usmani K.U."/>
            <person name="Varghese R.V."/>
            <person name="Vattathil S.V."/>
            <person name="Vee V.V."/>
            <person name="Walker D.W."/>
            <person name="Weissenberger G.W."/>
            <person name="White C.W."/>
            <person name="Williams A.W."/>
            <person name="Woodworth J.W."/>
            <person name="Wright R.W."/>
            <person name="Zhu Y.Z."/>
            <person name="Han Y.H."/>
            <person name="Newsham I.N."/>
            <person name="Nazareth L.N."/>
            <person name="Worley K.W."/>
            <person name="Muzny D.M."/>
            <person name="Rogers J.R."/>
            <person name="Gibbs R.G."/>
        </authorList>
    </citation>
    <scope>NUCLEOTIDE SEQUENCE [LARGE SCALE GENOMIC DNA]</scope>
</reference>
<comment type="similarity">
    <text evidence="2">Belongs to the eukaryotic cobalamin transport proteins family.</text>
</comment>
<dbReference type="GO" id="GO:0015889">
    <property type="term" value="P:cobalamin transport"/>
    <property type="evidence" value="ECO:0007669"/>
    <property type="project" value="InterPro"/>
</dbReference>
<evidence type="ECO:0000256" key="7">
    <source>
        <dbReference type="PIRSR" id="PIRSR602157-1"/>
    </source>
</evidence>
<keyword evidence="5 10" id="KW-0732">Signal</keyword>
<evidence type="ECO:0000256" key="3">
    <source>
        <dbReference type="ARBA" id="ARBA00022426"/>
    </source>
</evidence>
<feature type="binding site" evidence="7">
    <location>
        <position position="412"/>
    </location>
    <ligand>
        <name>cyanocob(III)alamin</name>
        <dbReference type="ChEBI" id="CHEBI:17439"/>
    </ligand>
</feature>
<feature type="chain" id="PRO_5035183963" evidence="10">
    <location>
        <begin position="24"/>
        <end position="506"/>
    </location>
</feature>
<dbReference type="GO" id="GO:0031419">
    <property type="term" value="F:cobalamin binding"/>
    <property type="evidence" value="ECO:0007669"/>
    <property type="project" value="InterPro"/>
</dbReference>
<feature type="binding site" evidence="7">
    <location>
        <position position="290"/>
    </location>
    <ligand>
        <name>cyanocob(III)alamin</name>
        <dbReference type="ChEBI" id="CHEBI:17439"/>
    </ligand>
</feature>
<dbReference type="InterPro" id="IPR051588">
    <property type="entry name" value="Cobalamin_Transport"/>
</dbReference>
<evidence type="ECO:0000256" key="9">
    <source>
        <dbReference type="SAM" id="MobiDB-lite"/>
    </source>
</evidence>
<feature type="binding site" evidence="7">
    <location>
        <position position="241"/>
    </location>
    <ligand>
        <name>cyanocob(III)alamin</name>
        <dbReference type="ChEBI" id="CHEBI:17439"/>
    </ligand>
</feature>
<keyword evidence="3" id="KW-0171">Cobalt transport</keyword>
<feature type="disulfide bond" evidence="8">
    <location>
        <begin position="106"/>
        <end position="309"/>
    </location>
</feature>
<reference evidence="11" key="2">
    <citation type="submission" date="2025-08" db="UniProtKB">
        <authorList>
            <consortium name="Ensembl"/>
        </authorList>
    </citation>
    <scope>IDENTIFICATION</scope>
</reference>
<dbReference type="Pfam" id="PF01122">
    <property type="entry name" value="Cobalamin_bind"/>
    <property type="match status" value="2"/>
</dbReference>
<dbReference type="Gene3D" id="2.170.130.30">
    <property type="match status" value="1"/>
</dbReference>
<feature type="signal peptide" evidence="10">
    <location>
        <begin position="1"/>
        <end position="23"/>
    </location>
</feature>
<feature type="disulfide bond" evidence="8">
    <location>
        <begin position="156"/>
        <end position="198"/>
    </location>
</feature>
<feature type="binding site" evidence="7">
    <location>
        <position position="187"/>
    </location>
    <ligand>
        <name>cyanocob(III)alamin</name>
        <dbReference type="ChEBI" id="CHEBI:17439"/>
    </ligand>
</feature>
<keyword evidence="3" id="KW-0406">Ion transport</keyword>
<dbReference type="InterPro" id="IPR002157">
    <property type="entry name" value="Cbl-bd_prot"/>
</dbReference>
<feature type="disulfide bond" evidence="8">
    <location>
        <begin position="26"/>
        <end position="266"/>
    </location>
</feature>
<keyword evidence="4" id="KW-0964">Secreted</keyword>
<dbReference type="Ensembl" id="ENSPANT00000066802.1">
    <property type="protein sequence ID" value="ENSPANP00000051576.1"/>
    <property type="gene ID" value="ENSPANG00000004339.3"/>
</dbReference>
<dbReference type="PANTHER" id="PTHR10559:SF13">
    <property type="entry name" value="TRANSCOBALAMIN-1"/>
    <property type="match status" value="1"/>
</dbReference>
<feature type="region of interest" description="Disordered" evidence="9">
    <location>
        <begin position="484"/>
        <end position="506"/>
    </location>
</feature>
<organism evidence="11 12">
    <name type="scientific">Papio anubis</name>
    <name type="common">Olive baboon</name>
    <dbReference type="NCBI Taxonomy" id="9555"/>
    <lineage>
        <taxon>Eukaryota</taxon>
        <taxon>Metazoa</taxon>
        <taxon>Chordata</taxon>
        <taxon>Craniata</taxon>
        <taxon>Vertebrata</taxon>
        <taxon>Euteleostomi</taxon>
        <taxon>Mammalia</taxon>
        <taxon>Eutheria</taxon>
        <taxon>Euarchontoglires</taxon>
        <taxon>Primates</taxon>
        <taxon>Haplorrhini</taxon>
        <taxon>Catarrhini</taxon>
        <taxon>Cercopithecidae</taxon>
        <taxon>Cercopithecinae</taxon>
        <taxon>Papio</taxon>
    </lineage>
</organism>
<evidence type="ECO:0000256" key="1">
    <source>
        <dbReference type="ARBA" id="ARBA00004613"/>
    </source>
</evidence>